<dbReference type="InterPro" id="IPR051553">
    <property type="entry name" value="Ran_GTPase-activating"/>
</dbReference>
<dbReference type="PANTHER" id="PTHR45982">
    <property type="entry name" value="REGULATOR OF CHROMOSOME CONDENSATION"/>
    <property type="match status" value="1"/>
</dbReference>
<organism evidence="1 2">
    <name type="scientific">Candidatus Brocadia sinica JPN1</name>
    <dbReference type="NCBI Taxonomy" id="1197129"/>
    <lineage>
        <taxon>Bacteria</taxon>
        <taxon>Pseudomonadati</taxon>
        <taxon>Planctomycetota</taxon>
        <taxon>Candidatus Brocadiia</taxon>
        <taxon>Candidatus Brocadiales</taxon>
        <taxon>Candidatus Brocadiaceae</taxon>
        <taxon>Candidatus Brocadia</taxon>
    </lineage>
</organism>
<dbReference type="PRINTS" id="PR00633">
    <property type="entry name" value="RCCNDNSATION"/>
</dbReference>
<keyword evidence="2" id="KW-1185">Reference proteome</keyword>
<dbReference type="Gene3D" id="2.130.10.30">
    <property type="entry name" value="Regulator of chromosome condensation 1/beta-lactamase-inhibitor protein II"/>
    <property type="match status" value="1"/>
</dbReference>
<name>A0ABQ0JZV8_9BACT</name>
<protein>
    <submittedName>
        <fullName evidence="1">S-layer domain-containing protein</fullName>
    </submittedName>
</protein>
<sequence>MKNVSFSLIMPMTWRHLLYSFWCIAALFSLSSIASGESPGLVNPQISAGWYHTVALKSDGTVWTWGCNDHGQLGDGTNTNRNIPVSVKKLRDVASILCGMRHTVILKADGTVWAWGRNDYG</sequence>
<dbReference type="InterPro" id="IPR009091">
    <property type="entry name" value="RCC1/BLIP-II"/>
</dbReference>
<dbReference type="InterPro" id="IPR000408">
    <property type="entry name" value="Reg_chr_condens"/>
</dbReference>
<gene>
    <name evidence="1" type="ORF">BROSI_A2584</name>
</gene>
<dbReference type="Pfam" id="PF00415">
    <property type="entry name" value="RCC1"/>
    <property type="match status" value="1"/>
</dbReference>
<dbReference type="EMBL" id="BAFN01000001">
    <property type="protein sequence ID" value="GAN34049.1"/>
    <property type="molecule type" value="Genomic_DNA"/>
</dbReference>
<accession>A0ABQ0JZV8</accession>
<dbReference type="SUPFAM" id="SSF50985">
    <property type="entry name" value="RCC1/BLIP-II"/>
    <property type="match status" value="1"/>
</dbReference>
<dbReference type="Proteomes" id="UP000032309">
    <property type="component" value="Unassembled WGS sequence"/>
</dbReference>
<dbReference type="PROSITE" id="PS50012">
    <property type="entry name" value="RCC1_3"/>
    <property type="match status" value="1"/>
</dbReference>
<evidence type="ECO:0000313" key="2">
    <source>
        <dbReference type="Proteomes" id="UP000032309"/>
    </source>
</evidence>
<proteinExistence type="predicted"/>
<dbReference type="RefSeq" id="WP_052564096.1">
    <property type="nucleotide sequence ID" value="NZ_BAFN01000001.1"/>
</dbReference>
<reference evidence="2" key="1">
    <citation type="journal article" date="2015" name="Genome Announc.">
        <title>Draft Genome Sequence of an Anaerobic Ammonium-Oxidizing Bacterium, "Candidatus Brocadia sinica".</title>
        <authorList>
            <person name="Oshiki M."/>
            <person name="Shinyako-Hata K."/>
            <person name="Satoh H."/>
            <person name="Okabe S."/>
        </authorList>
    </citation>
    <scope>NUCLEOTIDE SEQUENCE [LARGE SCALE GENOMIC DNA]</scope>
    <source>
        <strain evidence="2">JPN1</strain>
    </source>
</reference>
<evidence type="ECO:0000313" key="1">
    <source>
        <dbReference type="EMBL" id="GAN34049.1"/>
    </source>
</evidence>
<comment type="caution">
    <text evidence="1">The sequence shown here is derived from an EMBL/GenBank/DDBJ whole genome shotgun (WGS) entry which is preliminary data.</text>
</comment>
<dbReference type="PANTHER" id="PTHR45982:SF1">
    <property type="entry name" value="REGULATOR OF CHROMOSOME CONDENSATION"/>
    <property type="match status" value="1"/>
</dbReference>